<keyword evidence="1" id="KW-0812">Transmembrane</keyword>
<name>A0A1H6MYP6_9FLAO</name>
<proteinExistence type="predicted"/>
<dbReference type="STRING" id="1159016.SAMN02927937_02840"/>
<feature type="transmembrane region" description="Helical" evidence="1">
    <location>
        <begin position="43"/>
        <end position="63"/>
    </location>
</feature>
<keyword evidence="1" id="KW-1133">Transmembrane helix</keyword>
<keyword evidence="3" id="KW-1185">Reference proteome</keyword>
<gene>
    <name evidence="2" type="ORF">SAMN02927937_02840</name>
</gene>
<dbReference type="AlphaFoldDB" id="A0A1H6MYP6"/>
<evidence type="ECO:0000256" key="1">
    <source>
        <dbReference type="SAM" id="Phobius"/>
    </source>
</evidence>
<keyword evidence="1" id="KW-0472">Membrane</keyword>
<evidence type="ECO:0000313" key="3">
    <source>
        <dbReference type="Proteomes" id="UP000199634"/>
    </source>
</evidence>
<evidence type="ECO:0000313" key="2">
    <source>
        <dbReference type="EMBL" id="SEI02884.1"/>
    </source>
</evidence>
<dbReference type="EMBL" id="FNXE01000068">
    <property type="protein sequence ID" value="SEI02884.1"/>
    <property type="molecule type" value="Genomic_DNA"/>
</dbReference>
<dbReference type="RefSeq" id="WP_091102735.1">
    <property type="nucleotide sequence ID" value="NZ_FNXE01000068.1"/>
</dbReference>
<reference evidence="2 3" key="1">
    <citation type="submission" date="2016-10" db="EMBL/GenBank/DDBJ databases">
        <authorList>
            <person name="de Groot N.N."/>
        </authorList>
    </citation>
    <scope>NUCLEOTIDE SEQUENCE [LARGE SCALE GENOMIC DNA]</scope>
    <source>
        <strain evidence="2 3">CGMCC 1.10825</strain>
    </source>
</reference>
<organism evidence="2 3">
    <name type="scientific">Paenimyroides marinum</name>
    <dbReference type="NCBI Taxonomy" id="1159016"/>
    <lineage>
        <taxon>Bacteria</taxon>
        <taxon>Pseudomonadati</taxon>
        <taxon>Bacteroidota</taxon>
        <taxon>Flavobacteriia</taxon>
        <taxon>Flavobacteriales</taxon>
        <taxon>Flavobacteriaceae</taxon>
        <taxon>Paenimyroides</taxon>
    </lineage>
</organism>
<sequence length="170" mass="20199">MERITNNKILKKCFPLIFTNLFIIGVFYYWFFEDDSLMNNLSFFIGLVILIFVPIIFQLVIIFNHYAINKKILFKVYEDQLFIIQNDEQLIISEDNIIHWNLVGTSGKVKNSTIKFSLIDDLFYVKILLKDREEEVIVTSLLNSKIDVVLQELFSNKRKENKATFFPYIH</sequence>
<dbReference type="OrthoDB" id="1364265at2"/>
<protein>
    <submittedName>
        <fullName evidence="2">Uncharacterized protein</fullName>
    </submittedName>
</protein>
<accession>A0A1H6MYP6</accession>
<dbReference type="Proteomes" id="UP000199634">
    <property type="component" value="Unassembled WGS sequence"/>
</dbReference>
<feature type="transmembrane region" description="Helical" evidence="1">
    <location>
        <begin position="12"/>
        <end position="31"/>
    </location>
</feature>